<evidence type="ECO:0000313" key="2">
    <source>
        <dbReference type="EMBL" id="CAB4652168.1"/>
    </source>
</evidence>
<sequence>MGVRDGLRSLVLRFLARQIVTPFTPYVLSDAFLASEVDKYGLRGLNPRSINLSESSDWPAGKCPIVFVQINQLDVFADQILPKIPGSFILITGKWHLPGLELNDSVQVILGNAHLKRWYSQNQIYEDVPIVPFPYGVKLSSAPQVYWRMRLKKAFGWGRSGVFVPHVASHAHLSGPALQARAQLADVMGPRLKLTSYLDQILRHRYVVSPPGDRMDTYRHWESVALGAIPVSNLPPPLSGLFGAGMFQTDSFSAVTAIGFTAPGCVPLPELATVAHWRKRLREDRLSAGFSMRSPFVRV</sequence>
<gene>
    <name evidence="1" type="ORF">UFOPK1684_00897</name>
    <name evidence="2" type="ORF">UFOPK2158_01269</name>
</gene>
<protein>
    <submittedName>
        <fullName evidence="1">Unannotated protein</fullName>
    </submittedName>
</protein>
<organism evidence="1">
    <name type="scientific">freshwater metagenome</name>
    <dbReference type="NCBI Taxonomy" id="449393"/>
    <lineage>
        <taxon>unclassified sequences</taxon>
        <taxon>metagenomes</taxon>
        <taxon>ecological metagenomes</taxon>
    </lineage>
</organism>
<dbReference type="EMBL" id="CAEZVY010000166">
    <property type="protein sequence ID" value="CAB4652168.1"/>
    <property type="molecule type" value="Genomic_DNA"/>
</dbReference>
<dbReference type="AlphaFoldDB" id="A0A6J6ECF6"/>
<reference evidence="1" key="1">
    <citation type="submission" date="2020-05" db="EMBL/GenBank/DDBJ databases">
        <authorList>
            <person name="Chiriac C."/>
            <person name="Salcher M."/>
            <person name="Ghai R."/>
            <person name="Kavagutti S V."/>
        </authorList>
    </citation>
    <scope>NUCLEOTIDE SEQUENCE</scope>
</reference>
<proteinExistence type="predicted"/>
<accession>A0A6J6ECF6</accession>
<name>A0A6J6ECF6_9ZZZZ</name>
<evidence type="ECO:0000313" key="1">
    <source>
        <dbReference type="EMBL" id="CAB4573536.1"/>
    </source>
</evidence>
<dbReference type="EMBL" id="CAEZTM010000038">
    <property type="protein sequence ID" value="CAB4573536.1"/>
    <property type="molecule type" value="Genomic_DNA"/>
</dbReference>